<dbReference type="EMBL" id="JACVVK020000034">
    <property type="protein sequence ID" value="KAK7500930.1"/>
    <property type="molecule type" value="Genomic_DNA"/>
</dbReference>
<gene>
    <name evidence="1" type="ORF">BaRGS_00007810</name>
</gene>
<evidence type="ECO:0000313" key="1">
    <source>
        <dbReference type="EMBL" id="KAK7500930.1"/>
    </source>
</evidence>
<keyword evidence="2" id="KW-1185">Reference proteome</keyword>
<sequence>MRHSRCPPTRTERTHKPLLPAITGLSLIDLLDISTPTIKSPDSRTATDWPAGRLSTWSQKPACLRFQFHALWPNNHRSP</sequence>
<comment type="caution">
    <text evidence="1">The sequence shown here is derived from an EMBL/GenBank/DDBJ whole genome shotgun (WGS) entry which is preliminary data.</text>
</comment>
<dbReference type="AlphaFoldDB" id="A0ABD0LN35"/>
<reference evidence="1 2" key="1">
    <citation type="journal article" date="2023" name="Sci. Data">
        <title>Genome assembly of the Korean intertidal mud-creeper Batillaria attramentaria.</title>
        <authorList>
            <person name="Patra A.K."/>
            <person name="Ho P.T."/>
            <person name="Jun S."/>
            <person name="Lee S.J."/>
            <person name="Kim Y."/>
            <person name="Won Y.J."/>
        </authorList>
    </citation>
    <scope>NUCLEOTIDE SEQUENCE [LARGE SCALE GENOMIC DNA]</scope>
    <source>
        <strain evidence="1">Wonlab-2016</strain>
    </source>
</reference>
<dbReference type="Proteomes" id="UP001519460">
    <property type="component" value="Unassembled WGS sequence"/>
</dbReference>
<name>A0ABD0LN35_9CAEN</name>
<organism evidence="1 2">
    <name type="scientific">Batillaria attramentaria</name>
    <dbReference type="NCBI Taxonomy" id="370345"/>
    <lineage>
        <taxon>Eukaryota</taxon>
        <taxon>Metazoa</taxon>
        <taxon>Spiralia</taxon>
        <taxon>Lophotrochozoa</taxon>
        <taxon>Mollusca</taxon>
        <taxon>Gastropoda</taxon>
        <taxon>Caenogastropoda</taxon>
        <taxon>Sorbeoconcha</taxon>
        <taxon>Cerithioidea</taxon>
        <taxon>Batillariidae</taxon>
        <taxon>Batillaria</taxon>
    </lineage>
</organism>
<accession>A0ABD0LN35</accession>
<protein>
    <submittedName>
        <fullName evidence="1">Uncharacterized protein</fullName>
    </submittedName>
</protein>
<evidence type="ECO:0000313" key="2">
    <source>
        <dbReference type="Proteomes" id="UP001519460"/>
    </source>
</evidence>
<proteinExistence type="predicted"/>